<sequence length="115" mass="12261">MAAKKGELKTDWVKTDETRLEEQTIFEGYQGLSPTDAITTTLDAVYGDTRYEDAERGGNRQADAAKARTNPAEGQAQAGVDELAMEDTPVDSAAPPTVIIHGTDVLNGYNGGDKS</sequence>
<dbReference type="RefSeq" id="WP_089200046.1">
    <property type="nucleotide sequence ID" value="NZ_NHRJ02000005.1"/>
</dbReference>
<evidence type="ECO:0000313" key="3">
    <source>
        <dbReference type="Proteomes" id="UP000214746"/>
    </source>
</evidence>
<accession>A0A2W1N9R5</accession>
<keyword evidence="3" id="KW-1185">Reference proteome</keyword>
<protein>
    <submittedName>
        <fullName evidence="2">Uncharacterized protein</fullName>
    </submittedName>
</protein>
<evidence type="ECO:0000256" key="1">
    <source>
        <dbReference type="SAM" id="MobiDB-lite"/>
    </source>
</evidence>
<name>A0A2W1N9R5_PAEXE</name>
<comment type="caution">
    <text evidence="2">The sequence shown here is derived from an EMBL/GenBank/DDBJ whole genome shotgun (WGS) entry which is preliminary data.</text>
</comment>
<gene>
    <name evidence="2" type="ORF">CBW46_010880</name>
</gene>
<proteinExistence type="predicted"/>
<evidence type="ECO:0000313" key="2">
    <source>
        <dbReference type="EMBL" id="PZE20674.1"/>
    </source>
</evidence>
<reference evidence="2" key="1">
    <citation type="submission" date="2018-06" db="EMBL/GenBank/DDBJ databases">
        <title>Paenibacillus xerothermodurans sp. nov. an extremely dry heat resistant spore forming bacterium isolated from the soil of Cape Canaveral, Florida.</title>
        <authorList>
            <person name="Seuylemezian A."/>
            <person name="Kaur N."/>
            <person name="Patil P."/>
            <person name="Patil P."/>
            <person name="Mayilraj S."/>
            <person name="Vaishampayan P."/>
        </authorList>
    </citation>
    <scope>NUCLEOTIDE SEQUENCE [LARGE SCALE GENOMIC DNA]</scope>
    <source>
        <strain evidence="2">ATCC 27380</strain>
    </source>
</reference>
<organism evidence="2 3">
    <name type="scientific">Paenibacillus xerothermodurans</name>
    <dbReference type="NCBI Taxonomy" id="1977292"/>
    <lineage>
        <taxon>Bacteria</taxon>
        <taxon>Bacillati</taxon>
        <taxon>Bacillota</taxon>
        <taxon>Bacilli</taxon>
        <taxon>Bacillales</taxon>
        <taxon>Paenibacillaceae</taxon>
        <taxon>Paenibacillus</taxon>
    </lineage>
</organism>
<dbReference type="OrthoDB" id="2615543at2"/>
<feature type="region of interest" description="Disordered" evidence="1">
    <location>
        <begin position="52"/>
        <end position="115"/>
    </location>
</feature>
<dbReference type="AlphaFoldDB" id="A0A2W1N9R5"/>
<dbReference type="Proteomes" id="UP000214746">
    <property type="component" value="Unassembled WGS sequence"/>
</dbReference>
<feature type="compositionally biased region" description="Basic and acidic residues" evidence="1">
    <location>
        <begin position="52"/>
        <end position="66"/>
    </location>
</feature>
<dbReference type="EMBL" id="NHRJ02000005">
    <property type="protein sequence ID" value="PZE20674.1"/>
    <property type="molecule type" value="Genomic_DNA"/>
</dbReference>